<dbReference type="Gene3D" id="1.20.120.530">
    <property type="entry name" value="GntR ligand-binding domain-like"/>
    <property type="match status" value="1"/>
</dbReference>
<keyword evidence="2" id="KW-0238">DNA-binding</keyword>
<keyword evidence="1" id="KW-0805">Transcription regulation</keyword>
<evidence type="ECO:0000256" key="2">
    <source>
        <dbReference type="ARBA" id="ARBA00023125"/>
    </source>
</evidence>
<evidence type="ECO:0000256" key="1">
    <source>
        <dbReference type="ARBA" id="ARBA00023015"/>
    </source>
</evidence>
<protein>
    <submittedName>
        <fullName evidence="5">Uncharacterized HTH-type transcriptional regulator ydfH</fullName>
    </submittedName>
</protein>
<evidence type="ECO:0000259" key="4">
    <source>
        <dbReference type="Pfam" id="PF07729"/>
    </source>
</evidence>
<reference evidence="5 6" key="1">
    <citation type="submission" date="2019-05" db="EMBL/GenBank/DDBJ databases">
        <authorList>
            <consortium name="Pathogen Informatics"/>
        </authorList>
    </citation>
    <scope>NUCLEOTIDE SEQUENCE [LARGE SCALE GENOMIC DNA]</scope>
    <source>
        <strain evidence="5 6">NCTC12971</strain>
    </source>
</reference>
<organism evidence="5 6">
    <name type="scientific">Serratia rubidaea</name>
    <name type="common">Serratia marinorubra</name>
    <dbReference type="NCBI Taxonomy" id="61652"/>
    <lineage>
        <taxon>Bacteria</taxon>
        <taxon>Pseudomonadati</taxon>
        <taxon>Pseudomonadota</taxon>
        <taxon>Gammaproteobacteria</taxon>
        <taxon>Enterobacterales</taxon>
        <taxon>Yersiniaceae</taxon>
        <taxon>Serratia</taxon>
    </lineage>
</organism>
<dbReference type="EMBL" id="LR590463">
    <property type="protein sequence ID" value="VTP65779.1"/>
    <property type="molecule type" value="Genomic_DNA"/>
</dbReference>
<keyword evidence="3" id="KW-0804">Transcription</keyword>
<dbReference type="Proteomes" id="UP000307968">
    <property type="component" value="Chromosome"/>
</dbReference>
<proteinExistence type="predicted"/>
<dbReference type="InterPro" id="IPR008920">
    <property type="entry name" value="TF_FadR/GntR_C"/>
</dbReference>
<evidence type="ECO:0000256" key="3">
    <source>
        <dbReference type="ARBA" id="ARBA00023163"/>
    </source>
</evidence>
<dbReference type="Pfam" id="PF07729">
    <property type="entry name" value="FCD"/>
    <property type="match status" value="1"/>
</dbReference>
<feature type="domain" description="GntR C-terminal" evidence="4">
    <location>
        <begin position="41"/>
        <end position="94"/>
    </location>
</feature>
<name>A0A4U9HTD3_SERRU</name>
<dbReference type="GO" id="GO:0003677">
    <property type="term" value="F:DNA binding"/>
    <property type="evidence" value="ECO:0007669"/>
    <property type="project" value="UniProtKB-KW"/>
</dbReference>
<dbReference type="SUPFAM" id="SSF48008">
    <property type="entry name" value="GntR ligand-binding domain-like"/>
    <property type="match status" value="1"/>
</dbReference>
<gene>
    <name evidence="5" type="primary">ydfH_2</name>
    <name evidence="5" type="ORF">NCTC12971_04253</name>
</gene>
<evidence type="ECO:0000313" key="6">
    <source>
        <dbReference type="Proteomes" id="UP000307968"/>
    </source>
</evidence>
<dbReference type="AlphaFoldDB" id="A0A4U9HTD3"/>
<dbReference type="InterPro" id="IPR011711">
    <property type="entry name" value="GntR_C"/>
</dbReference>
<evidence type="ECO:0000313" key="5">
    <source>
        <dbReference type="EMBL" id="VTP65779.1"/>
    </source>
</evidence>
<accession>A0A4U9HTD3</accession>
<sequence>MQILPQRGTFVMKISRQTRRGRALYPSGGGVRHRAPRRAGITPPQLALLEHNLQRQALAANGGQTREFLLLDDEFHRLLTQIANCPLAWETIETSRPPWIGCVFSA</sequence>